<accession>A0AB39YPH7</accession>
<dbReference type="EMBL" id="CP165735">
    <property type="protein sequence ID" value="XDV71714.1"/>
    <property type="molecule type" value="Genomic_DNA"/>
</dbReference>
<dbReference type="CDD" id="cd12913">
    <property type="entry name" value="PDC1_MCP_like"/>
    <property type="match status" value="1"/>
</dbReference>
<reference evidence="1" key="1">
    <citation type="submission" date="2024-07" db="EMBL/GenBank/DDBJ databases">
        <authorList>
            <person name="Li J."/>
            <person name="Wei H."/>
            <person name="Ma J."/>
        </authorList>
    </citation>
    <scope>NUCLEOTIDE SEQUENCE</scope>
    <source>
        <strain evidence="1">AMU7</strain>
    </source>
</reference>
<sequence length="241" mass="25997">MNNSTAVTPTVLTPVQAVAELDAIVAGIESRIAQWAATTSEWLTGLTGKATGTGLDKFIRPSVELLIKDPDISAAGAGFIANVGLLGPDRSYISWWQGTDMERVDALANFSPTAASRYVKTDWFRIPIETGRGYVTGPYVDFLCTDEYVLTFTHPVRAEGAEQFGGIVGMDMTLEWLERRGLPLLQLIGDRATLVDGEGRSIVSAASHIRAGDLVSSPDHTTTFSVGSRFQLLSEAGLRFE</sequence>
<proteinExistence type="predicted"/>
<dbReference type="InterPro" id="IPR029151">
    <property type="entry name" value="Sensor-like_sf"/>
</dbReference>
<dbReference type="SUPFAM" id="SSF103190">
    <property type="entry name" value="Sensory domain-like"/>
    <property type="match status" value="1"/>
</dbReference>
<evidence type="ECO:0000313" key="1">
    <source>
        <dbReference type="EMBL" id="XDV71714.1"/>
    </source>
</evidence>
<dbReference type="Pfam" id="PF22673">
    <property type="entry name" value="MCP-like_PDC_1"/>
    <property type="match status" value="1"/>
</dbReference>
<gene>
    <name evidence="1" type="ORF">ABQM86_00535</name>
</gene>
<dbReference type="RefSeq" id="WP_369745675.1">
    <property type="nucleotide sequence ID" value="NZ_CP165735.1"/>
</dbReference>
<dbReference type="Gene3D" id="3.30.450.20">
    <property type="entry name" value="PAS domain"/>
    <property type="match status" value="1"/>
</dbReference>
<protein>
    <submittedName>
        <fullName evidence="1">Cache domain-containing protein</fullName>
    </submittedName>
</protein>
<organism evidence="1">
    <name type="scientific">Paenarthrobacter sp. AMU7</name>
    <dbReference type="NCBI Taxonomy" id="3162492"/>
    <lineage>
        <taxon>Bacteria</taxon>
        <taxon>Bacillati</taxon>
        <taxon>Actinomycetota</taxon>
        <taxon>Actinomycetes</taxon>
        <taxon>Micrococcales</taxon>
        <taxon>Micrococcaceae</taxon>
        <taxon>Paenarthrobacter</taxon>
    </lineage>
</organism>
<name>A0AB39YPH7_9MICC</name>
<dbReference type="AlphaFoldDB" id="A0AB39YPH7"/>